<evidence type="ECO:0000313" key="4">
    <source>
        <dbReference type="Proteomes" id="UP001518925"/>
    </source>
</evidence>
<dbReference type="InterPro" id="IPR000014">
    <property type="entry name" value="PAS"/>
</dbReference>
<dbReference type="InterPro" id="IPR000160">
    <property type="entry name" value="GGDEF_dom"/>
</dbReference>
<dbReference type="CDD" id="cd00130">
    <property type="entry name" value="PAS"/>
    <property type="match status" value="1"/>
</dbReference>
<dbReference type="InterPro" id="IPR000700">
    <property type="entry name" value="PAS-assoc_C"/>
</dbReference>
<evidence type="ECO:0000259" key="2">
    <source>
        <dbReference type="PROSITE" id="PS50887"/>
    </source>
</evidence>
<name>A0ABS2DKX5_9BACI</name>
<dbReference type="CDD" id="cd01949">
    <property type="entry name" value="GGDEF"/>
    <property type="match status" value="1"/>
</dbReference>
<accession>A0ABS2DKX5</accession>
<sequence length="334" mass="37871">MAVPIYVDNHIVGCIGIGRDITEAMEIENKLKESEERYRSLTKLQPEMMCVVSEEGIEYINERGVKFLGISSHLDALGKSPLEFVVEEDRELFIRSFTNLMQVEKTDSLQEYRFINYEGESRVGEVSSTRIIYKGKPSVLGIVRDITEKRQAEEKLKLANKLLESLSSRDGLTNAYNRHFLEQKYKEEWDECADEEKPMSLIMLDIDCFKLYNDTYGHIAGDQCLISVSREIEKTIGDQPYTFARYGGEEFTILLPKTPIDSAVLVAELIRENVGALHIEHLTSLVEPYVTISLGVATVEPAHDPFSKKLIAEADQALYHSKKTGKNKVSSFEG</sequence>
<dbReference type="InterPro" id="IPR029787">
    <property type="entry name" value="Nucleotide_cyclase"/>
</dbReference>
<dbReference type="PROSITE" id="PS50887">
    <property type="entry name" value="GGDEF"/>
    <property type="match status" value="1"/>
</dbReference>
<reference evidence="3 4" key="1">
    <citation type="submission" date="2021-02" db="EMBL/GenBank/DDBJ databases">
        <title>Bacillus sp. RD4P76, an endophyte from a halophyte.</title>
        <authorList>
            <person name="Sun J.-Q."/>
        </authorList>
    </citation>
    <scope>NUCLEOTIDE SEQUENCE [LARGE SCALE GENOMIC DNA]</scope>
    <source>
        <strain evidence="3 4">RD4P76</strain>
    </source>
</reference>
<feature type="domain" description="GGDEF" evidence="2">
    <location>
        <begin position="197"/>
        <end position="334"/>
    </location>
</feature>
<dbReference type="Gene3D" id="3.30.70.270">
    <property type="match status" value="1"/>
</dbReference>
<dbReference type="PROSITE" id="PS50113">
    <property type="entry name" value="PAC"/>
    <property type="match status" value="2"/>
</dbReference>
<dbReference type="Proteomes" id="UP001518925">
    <property type="component" value="Unassembled WGS sequence"/>
</dbReference>
<dbReference type="SUPFAM" id="SSF55073">
    <property type="entry name" value="Nucleotide cyclase"/>
    <property type="match status" value="1"/>
</dbReference>
<protein>
    <submittedName>
        <fullName evidence="3">Diguanylate cyclase</fullName>
    </submittedName>
</protein>
<comment type="caution">
    <text evidence="3">The sequence shown here is derived from an EMBL/GenBank/DDBJ whole genome shotgun (WGS) entry which is preliminary data.</text>
</comment>
<dbReference type="SMART" id="SM00091">
    <property type="entry name" value="PAS"/>
    <property type="match status" value="1"/>
</dbReference>
<dbReference type="InterPro" id="IPR043128">
    <property type="entry name" value="Rev_trsase/Diguanyl_cyclase"/>
</dbReference>
<feature type="domain" description="PAC" evidence="1">
    <location>
        <begin position="1"/>
        <end position="33"/>
    </location>
</feature>
<gene>
    <name evidence="3" type="ORF">JR050_15865</name>
</gene>
<dbReference type="NCBIfam" id="TIGR00229">
    <property type="entry name" value="sensory_box"/>
    <property type="match status" value="1"/>
</dbReference>
<dbReference type="PANTHER" id="PTHR45138">
    <property type="entry name" value="REGULATORY COMPONENTS OF SENSORY TRANSDUCTION SYSTEM"/>
    <property type="match status" value="1"/>
</dbReference>
<proteinExistence type="predicted"/>
<dbReference type="PANTHER" id="PTHR45138:SF9">
    <property type="entry name" value="DIGUANYLATE CYCLASE DGCM-RELATED"/>
    <property type="match status" value="1"/>
</dbReference>
<keyword evidence="4" id="KW-1185">Reference proteome</keyword>
<evidence type="ECO:0000313" key="3">
    <source>
        <dbReference type="EMBL" id="MBM6619145.1"/>
    </source>
</evidence>
<dbReference type="Gene3D" id="3.30.450.20">
    <property type="entry name" value="PAS domain"/>
    <property type="match status" value="1"/>
</dbReference>
<dbReference type="RefSeq" id="WP_204204500.1">
    <property type="nucleotide sequence ID" value="NZ_JAFELM010000039.1"/>
</dbReference>
<dbReference type="NCBIfam" id="TIGR00254">
    <property type="entry name" value="GGDEF"/>
    <property type="match status" value="1"/>
</dbReference>
<dbReference type="Pfam" id="PF00990">
    <property type="entry name" value="GGDEF"/>
    <property type="match status" value="1"/>
</dbReference>
<dbReference type="Pfam" id="PF13426">
    <property type="entry name" value="PAS_9"/>
    <property type="match status" value="1"/>
</dbReference>
<dbReference type="EMBL" id="JAFELM010000039">
    <property type="protein sequence ID" value="MBM6619145.1"/>
    <property type="molecule type" value="Genomic_DNA"/>
</dbReference>
<dbReference type="SUPFAM" id="SSF55785">
    <property type="entry name" value="PYP-like sensor domain (PAS domain)"/>
    <property type="match status" value="1"/>
</dbReference>
<dbReference type="InterPro" id="IPR035965">
    <property type="entry name" value="PAS-like_dom_sf"/>
</dbReference>
<evidence type="ECO:0000259" key="1">
    <source>
        <dbReference type="PROSITE" id="PS50113"/>
    </source>
</evidence>
<dbReference type="InterPro" id="IPR050469">
    <property type="entry name" value="Diguanylate_Cyclase"/>
</dbReference>
<organism evidence="3 4">
    <name type="scientific">Bacillus suaedaesalsae</name>
    <dbReference type="NCBI Taxonomy" id="2810349"/>
    <lineage>
        <taxon>Bacteria</taxon>
        <taxon>Bacillati</taxon>
        <taxon>Bacillota</taxon>
        <taxon>Bacilli</taxon>
        <taxon>Bacillales</taxon>
        <taxon>Bacillaceae</taxon>
        <taxon>Bacillus</taxon>
    </lineage>
</organism>
<dbReference type="SMART" id="SM00267">
    <property type="entry name" value="GGDEF"/>
    <property type="match status" value="1"/>
</dbReference>
<feature type="domain" description="PAC" evidence="1">
    <location>
        <begin position="108"/>
        <end position="158"/>
    </location>
</feature>